<name>A0A396JEM5_MEDTR</name>
<dbReference type="Proteomes" id="UP000265566">
    <property type="component" value="Chromosome 2"/>
</dbReference>
<comment type="caution">
    <text evidence="3">The sequence shown here is derived from an EMBL/GenBank/DDBJ whole genome shotgun (WGS) entry which is preliminary data.</text>
</comment>
<organism evidence="3">
    <name type="scientific">Medicago truncatula</name>
    <name type="common">Barrel medic</name>
    <name type="synonym">Medicago tribuloides</name>
    <dbReference type="NCBI Taxonomy" id="3880"/>
    <lineage>
        <taxon>Eukaryota</taxon>
        <taxon>Viridiplantae</taxon>
        <taxon>Streptophyta</taxon>
        <taxon>Embryophyta</taxon>
        <taxon>Tracheophyta</taxon>
        <taxon>Spermatophyta</taxon>
        <taxon>Magnoliopsida</taxon>
        <taxon>eudicotyledons</taxon>
        <taxon>Gunneridae</taxon>
        <taxon>Pentapetalae</taxon>
        <taxon>rosids</taxon>
        <taxon>fabids</taxon>
        <taxon>Fabales</taxon>
        <taxon>Fabaceae</taxon>
        <taxon>Papilionoideae</taxon>
        <taxon>50 kb inversion clade</taxon>
        <taxon>NPAAA clade</taxon>
        <taxon>Hologalegina</taxon>
        <taxon>IRL clade</taxon>
        <taxon>Trifolieae</taxon>
        <taxon>Medicago</taxon>
    </lineage>
</organism>
<accession>A0A396JEM5</accession>
<protein>
    <submittedName>
        <fullName evidence="3">Putative Late nodulin</fullName>
    </submittedName>
</protein>
<feature type="chain" id="PRO_5017425815" evidence="1">
    <location>
        <begin position="31"/>
        <end position="61"/>
    </location>
</feature>
<evidence type="ECO:0000256" key="1">
    <source>
        <dbReference type="SAM" id="SignalP"/>
    </source>
</evidence>
<dbReference type="Gramene" id="rna10952">
    <property type="protein sequence ID" value="RHN74828.1"/>
    <property type="gene ID" value="gene10952"/>
</dbReference>
<sequence>MQRGQNMAQNKYLFCAFIIFLSLFFVLTKSSIPCKTRTQCPEKMCRLPKFVWCIDGSCVCA</sequence>
<dbReference type="InterPro" id="IPR009810">
    <property type="entry name" value="Nodulin_late_dom"/>
</dbReference>
<dbReference type="GO" id="GO:0046872">
    <property type="term" value="F:metal ion binding"/>
    <property type="evidence" value="ECO:0007669"/>
    <property type="project" value="InterPro"/>
</dbReference>
<proteinExistence type="predicted"/>
<evidence type="ECO:0000259" key="2">
    <source>
        <dbReference type="Pfam" id="PF07127"/>
    </source>
</evidence>
<reference evidence="3" key="1">
    <citation type="journal article" date="2018" name="Nat. Plants">
        <title>Whole-genome landscape of Medicago truncatula symbiotic genes.</title>
        <authorList>
            <person name="Pecrix Y."/>
            <person name="Gamas P."/>
            <person name="Carrere S."/>
        </authorList>
    </citation>
    <scope>NUCLEOTIDE SEQUENCE</scope>
    <source>
        <tissue evidence="3">Leaves</tissue>
    </source>
</reference>
<keyword evidence="1" id="KW-0732">Signal</keyword>
<dbReference type="EMBL" id="PSQE01000002">
    <property type="protein sequence ID" value="RHN74828.1"/>
    <property type="molecule type" value="Genomic_DNA"/>
</dbReference>
<dbReference type="Pfam" id="PF07127">
    <property type="entry name" value="Nodulin_late"/>
    <property type="match status" value="1"/>
</dbReference>
<gene>
    <name evidence="3" type="ORF">MtrunA17_Chr2g0314541</name>
</gene>
<evidence type="ECO:0000313" key="3">
    <source>
        <dbReference type="EMBL" id="RHN74828.1"/>
    </source>
</evidence>
<dbReference type="AlphaFoldDB" id="A0A396JEM5"/>
<feature type="domain" description="Late nodulin" evidence="2">
    <location>
        <begin position="7"/>
        <end position="58"/>
    </location>
</feature>
<feature type="signal peptide" evidence="1">
    <location>
        <begin position="1"/>
        <end position="30"/>
    </location>
</feature>